<feature type="compositionally biased region" description="Polar residues" evidence="1">
    <location>
        <begin position="181"/>
        <end position="192"/>
    </location>
</feature>
<gene>
    <name evidence="2" type="ORF">HZH66_011391</name>
</gene>
<evidence type="ECO:0000256" key="1">
    <source>
        <dbReference type="SAM" id="MobiDB-lite"/>
    </source>
</evidence>
<organism evidence="2 3">
    <name type="scientific">Vespula vulgaris</name>
    <name type="common">Yellow jacket</name>
    <name type="synonym">Wasp</name>
    <dbReference type="NCBI Taxonomy" id="7454"/>
    <lineage>
        <taxon>Eukaryota</taxon>
        <taxon>Metazoa</taxon>
        <taxon>Ecdysozoa</taxon>
        <taxon>Arthropoda</taxon>
        <taxon>Hexapoda</taxon>
        <taxon>Insecta</taxon>
        <taxon>Pterygota</taxon>
        <taxon>Neoptera</taxon>
        <taxon>Endopterygota</taxon>
        <taxon>Hymenoptera</taxon>
        <taxon>Apocrita</taxon>
        <taxon>Aculeata</taxon>
        <taxon>Vespoidea</taxon>
        <taxon>Vespidae</taxon>
        <taxon>Vespinae</taxon>
        <taxon>Vespula</taxon>
    </lineage>
</organism>
<dbReference type="Proteomes" id="UP000614350">
    <property type="component" value="Unassembled WGS sequence"/>
</dbReference>
<comment type="caution">
    <text evidence="2">The sequence shown here is derived from an EMBL/GenBank/DDBJ whole genome shotgun (WGS) entry which is preliminary data.</text>
</comment>
<evidence type="ECO:0000313" key="3">
    <source>
        <dbReference type="Proteomes" id="UP000614350"/>
    </source>
</evidence>
<evidence type="ECO:0000313" key="2">
    <source>
        <dbReference type="EMBL" id="KAF7386939.1"/>
    </source>
</evidence>
<protein>
    <submittedName>
        <fullName evidence="2">Uncharacterized protein</fullName>
    </submittedName>
</protein>
<name>A0A834JH00_VESVU</name>
<reference evidence="2" key="1">
    <citation type="journal article" date="2020" name="G3 (Bethesda)">
        <title>High-Quality Assemblies for Three Invasive Social Wasps from the &lt;i&gt;Vespula&lt;/i&gt; Genus.</title>
        <authorList>
            <person name="Harrop T.W.R."/>
            <person name="Guhlin J."/>
            <person name="McLaughlin G.M."/>
            <person name="Permina E."/>
            <person name="Stockwell P."/>
            <person name="Gilligan J."/>
            <person name="Le Lec M.F."/>
            <person name="Gruber M.A.M."/>
            <person name="Quinn O."/>
            <person name="Lovegrove M."/>
            <person name="Duncan E.J."/>
            <person name="Remnant E.J."/>
            <person name="Van Eeckhoven J."/>
            <person name="Graham B."/>
            <person name="Knapp R.A."/>
            <person name="Langford K.W."/>
            <person name="Kronenberg Z."/>
            <person name="Press M.O."/>
            <person name="Eacker S.M."/>
            <person name="Wilson-Rankin E.E."/>
            <person name="Purcell J."/>
            <person name="Lester P.J."/>
            <person name="Dearden P.K."/>
        </authorList>
    </citation>
    <scope>NUCLEOTIDE SEQUENCE</scope>
    <source>
        <strain evidence="2">Marl-1</strain>
    </source>
</reference>
<keyword evidence="3" id="KW-1185">Reference proteome</keyword>
<proteinExistence type="predicted"/>
<sequence length="200" mass="21531">MNNNVISERDNTKNLNQIISNSNTINNNQKGSASSESSEDGAGSSASTSRGAGRWRSVFGAVSGRELRLYECAPWSPEAWASPSITCPLIATRGSNPRITFTRWCSRITHSEGIETSLSSSGSAAASAHWLACKEALSAGLPLKTINPTPSRFYLGNCPEGSGSFNRSLLLSTLIAPNQTPRRFSPFNTTQKSIREHPQL</sequence>
<dbReference type="EMBL" id="JACSEA010000013">
    <property type="protein sequence ID" value="KAF7386939.1"/>
    <property type="molecule type" value="Genomic_DNA"/>
</dbReference>
<dbReference type="AlphaFoldDB" id="A0A834JH00"/>
<accession>A0A834JH00</accession>
<feature type="region of interest" description="Disordered" evidence="1">
    <location>
        <begin position="181"/>
        <end position="200"/>
    </location>
</feature>
<feature type="region of interest" description="Disordered" evidence="1">
    <location>
        <begin position="22"/>
        <end position="51"/>
    </location>
</feature>